<feature type="signal peptide" evidence="7">
    <location>
        <begin position="1"/>
        <end position="19"/>
    </location>
</feature>
<feature type="compositionally biased region" description="Polar residues" evidence="6">
    <location>
        <begin position="628"/>
        <end position="638"/>
    </location>
</feature>
<dbReference type="GO" id="GO:0005634">
    <property type="term" value="C:nucleus"/>
    <property type="evidence" value="ECO:0007669"/>
    <property type="project" value="TreeGrafter"/>
</dbReference>
<dbReference type="CDD" id="cd04476">
    <property type="entry name" value="RPA1_DBD_C"/>
    <property type="match status" value="1"/>
</dbReference>
<evidence type="ECO:0000256" key="5">
    <source>
        <dbReference type="ARBA" id="ARBA00023125"/>
    </source>
</evidence>
<feature type="compositionally biased region" description="Low complexity" evidence="6">
    <location>
        <begin position="312"/>
        <end position="322"/>
    </location>
</feature>
<evidence type="ECO:0000256" key="2">
    <source>
        <dbReference type="ARBA" id="ARBA00022723"/>
    </source>
</evidence>
<dbReference type="InterPro" id="IPR043522">
    <property type="entry name" value="DDIAS"/>
</dbReference>
<feature type="compositionally biased region" description="Polar residues" evidence="6">
    <location>
        <begin position="270"/>
        <end position="291"/>
    </location>
</feature>
<dbReference type="EMBL" id="MU827817">
    <property type="protein sequence ID" value="KAJ7323128.1"/>
    <property type="molecule type" value="Genomic_DNA"/>
</dbReference>
<evidence type="ECO:0000313" key="9">
    <source>
        <dbReference type="EMBL" id="KAJ7323128.1"/>
    </source>
</evidence>
<dbReference type="Gene3D" id="2.40.50.140">
    <property type="entry name" value="Nucleic acid-binding proteins"/>
    <property type="match status" value="1"/>
</dbReference>
<dbReference type="InterPro" id="IPR013955">
    <property type="entry name" value="Rep_factor-A_C"/>
</dbReference>
<evidence type="ECO:0000256" key="3">
    <source>
        <dbReference type="ARBA" id="ARBA00022771"/>
    </source>
</evidence>
<dbReference type="Proteomes" id="UP001163046">
    <property type="component" value="Unassembled WGS sequence"/>
</dbReference>
<keyword evidence="4" id="KW-0862">Zinc</keyword>
<accession>A0A9X0CD21</accession>
<keyword evidence="5" id="KW-0238">DNA-binding</keyword>
<dbReference type="Pfam" id="PF08646">
    <property type="entry name" value="Rep_fac-A_C"/>
    <property type="match status" value="1"/>
</dbReference>
<dbReference type="GO" id="GO:0005737">
    <property type="term" value="C:cytoplasm"/>
    <property type="evidence" value="ECO:0007669"/>
    <property type="project" value="TreeGrafter"/>
</dbReference>
<dbReference type="OrthoDB" id="5979309at2759"/>
<reference evidence="9" key="1">
    <citation type="submission" date="2023-01" db="EMBL/GenBank/DDBJ databases">
        <title>Genome assembly of the deep-sea coral Lophelia pertusa.</title>
        <authorList>
            <person name="Herrera S."/>
            <person name="Cordes E."/>
        </authorList>
    </citation>
    <scope>NUCLEOTIDE SEQUENCE</scope>
    <source>
        <strain evidence="9">USNM1676648</strain>
        <tissue evidence="9">Polyp</tissue>
    </source>
</reference>
<dbReference type="SUPFAM" id="SSF50249">
    <property type="entry name" value="Nucleic acid-binding proteins"/>
    <property type="match status" value="1"/>
</dbReference>
<organism evidence="9 10">
    <name type="scientific">Desmophyllum pertusum</name>
    <dbReference type="NCBI Taxonomy" id="174260"/>
    <lineage>
        <taxon>Eukaryota</taxon>
        <taxon>Metazoa</taxon>
        <taxon>Cnidaria</taxon>
        <taxon>Anthozoa</taxon>
        <taxon>Hexacorallia</taxon>
        <taxon>Scleractinia</taxon>
        <taxon>Caryophylliina</taxon>
        <taxon>Caryophylliidae</taxon>
        <taxon>Desmophyllum</taxon>
    </lineage>
</organism>
<dbReference type="GO" id="GO:1902230">
    <property type="term" value="P:negative regulation of intrinsic apoptotic signaling pathway in response to DNA damage"/>
    <property type="evidence" value="ECO:0007669"/>
    <property type="project" value="InterPro"/>
</dbReference>
<dbReference type="AlphaFoldDB" id="A0A9X0CD21"/>
<dbReference type="GO" id="GO:0008270">
    <property type="term" value="F:zinc ion binding"/>
    <property type="evidence" value="ECO:0007669"/>
    <property type="project" value="UniProtKB-KW"/>
</dbReference>
<dbReference type="GO" id="GO:0003677">
    <property type="term" value="F:DNA binding"/>
    <property type="evidence" value="ECO:0007669"/>
    <property type="project" value="UniProtKB-KW"/>
</dbReference>
<evidence type="ECO:0000313" key="10">
    <source>
        <dbReference type="Proteomes" id="UP001163046"/>
    </source>
</evidence>
<protein>
    <recommendedName>
        <fullName evidence="8">Replication factor A C-terminal domain-containing protein</fullName>
    </recommendedName>
</protein>
<dbReference type="PANTHER" id="PTHR35537">
    <property type="entry name" value="DNA DAMAGE-INDUCIBLE APOPTOSIS SUPPRESSOR PROTEIN DDIAS"/>
    <property type="match status" value="1"/>
</dbReference>
<feature type="region of interest" description="Disordered" evidence="6">
    <location>
        <begin position="738"/>
        <end position="768"/>
    </location>
</feature>
<name>A0A9X0CD21_9CNID</name>
<dbReference type="PANTHER" id="PTHR35537:SF1">
    <property type="entry name" value="DNA DAMAGE-INDUCED APOPTOSIS SUPPRESSOR PROTEIN"/>
    <property type="match status" value="1"/>
</dbReference>
<comment type="similarity">
    <text evidence="1">Belongs to the replication factor A protein 1 family.</text>
</comment>
<evidence type="ECO:0000256" key="1">
    <source>
        <dbReference type="ARBA" id="ARBA00005690"/>
    </source>
</evidence>
<comment type="caution">
    <text evidence="9">The sequence shown here is derived from an EMBL/GenBank/DDBJ whole genome shotgun (WGS) entry which is preliminary data.</text>
</comment>
<gene>
    <name evidence="9" type="ORF">OS493_032415</name>
</gene>
<evidence type="ECO:0000256" key="7">
    <source>
        <dbReference type="SAM" id="SignalP"/>
    </source>
</evidence>
<keyword evidence="3" id="KW-0863">Zinc-finger</keyword>
<evidence type="ECO:0000259" key="8">
    <source>
        <dbReference type="Pfam" id="PF08646"/>
    </source>
</evidence>
<sequence length="890" mass="98662">MWFVAVIIVMVTRSVFVLATVVSIRDKFCYPCCTRCHKKVHTREEEIFWCEGCREEYNTESVQYRYRISVAASDRTQLAQITVFGSCLDRFFGTSATSFMRFVKSVKSDAFSAMPWSRVVYQAMEQCFVGTLLQFGFRIYSPCGRTASQISRNSPFHLKNVVNKQLRSEKTSCQPEQFPSLLACQILPCSSNDQQSPTVLQILHEYLQELHRSTPQSFNLRSSQDGLQSQASYEPCSATRHASLQGERVSSIYCTPQEFGSMITPLVLTGSSQPSSASVPTQGSVLGSNTNAEKKLDYPYLTDNGDPSSFPNDNINSKNSNSSGVIQFVTPGILKSGNQNTDFTDDCPEQHLSQKWEEYDDFPSSEDLSAFLADLERDALNKEVSYTDPTQRGRGRSGYEIVPTLHSEKGNGPPPSVTSDAMTSEVVTLQEVVCEMSQTSNMEDYTEFTDFPSSEDLDAFLADMEFDCENKPMRKSLTLKSTTASASVLNSKLYCEMEGSRTLAGDDRIIEDIVDKENNKPSSESHGDYAATEEAVCDMQFGSDSYCTQGDARPLSSVNCSSMSDQMVLDNDCSDLQFLRDCESVFAELTENICNENEAKRSRHLLQSLVLSNQRRSIPQYCREDSSTRQNKPFSRSGSTEEFHENIVCNTPLRGEQTSIIRSRDRNANETDEGLQGEKIIAKRWTSIDNHGNNDVSMSNDSCDMIACAAFSPDLFSRSLSPMEEVCSKTPDLFSSSRLTSVESRSHHTQHSGTPDLFSPPTDHTHPSMREELNSISLFSSYDYSTTSSPSTGAERRASLPSPAVSANEAASLPNVNHCDAGNEFDRNSLTVSSHSTPCCVCIPSKILNKAWTPIQVSPLLANSGSNRCSNDISLQGTPILFSQMSNSSL</sequence>
<proteinExistence type="inferred from homology"/>
<keyword evidence="7" id="KW-0732">Signal</keyword>
<evidence type="ECO:0000256" key="4">
    <source>
        <dbReference type="ARBA" id="ARBA00022833"/>
    </source>
</evidence>
<feature type="region of interest" description="Disordered" evidence="6">
    <location>
        <begin position="622"/>
        <end position="642"/>
    </location>
</feature>
<dbReference type="InterPro" id="IPR012340">
    <property type="entry name" value="NA-bd_OB-fold"/>
</dbReference>
<keyword evidence="10" id="KW-1185">Reference proteome</keyword>
<feature type="region of interest" description="Disordered" evidence="6">
    <location>
        <begin position="787"/>
        <end position="806"/>
    </location>
</feature>
<feature type="chain" id="PRO_5040958583" description="Replication factor A C-terminal domain-containing protein" evidence="7">
    <location>
        <begin position="20"/>
        <end position="890"/>
    </location>
</feature>
<evidence type="ECO:0000256" key="6">
    <source>
        <dbReference type="SAM" id="MobiDB-lite"/>
    </source>
</evidence>
<feature type="domain" description="Replication factor A C-terminal" evidence="8">
    <location>
        <begin position="18"/>
        <end position="109"/>
    </location>
</feature>
<keyword evidence="2" id="KW-0479">Metal-binding</keyword>
<dbReference type="InterPro" id="IPR047192">
    <property type="entry name" value="Euk_RPA1_DBD_C"/>
</dbReference>
<feature type="region of interest" description="Disordered" evidence="6">
    <location>
        <begin position="270"/>
        <end position="322"/>
    </location>
</feature>